<dbReference type="GO" id="GO:0016874">
    <property type="term" value="F:ligase activity"/>
    <property type="evidence" value="ECO:0007669"/>
    <property type="project" value="UniProtKB-KW"/>
</dbReference>
<organism evidence="2 3">
    <name type="scientific">Streptomyces palmae</name>
    <dbReference type="NCBI Taxonomy" id="1701085"/>
    <lineage>
        <taxon>Bacteria</taxon>
        <taxon>Bacillati</taxon>
        <taxon>Actinomycetota</taxon>
        <taxon>Actinomycetes</taxon>
        <taxon>Kitasatosporales</taxon>
        <taxon>Streptomycetaceae</taxon>
        <taxon>Streptomyces</taxon>
    </lineage>
</organism>
<evidence type="ECO:0000259" key="1">
    <source>
        <dbReference type="Pfam" id="PF00501"/>
    </source>
</evidence>
<feature type="domain" description="AMP-dependent synthetase/ligase" evidence="1">
    <location>
        <begin position="18"/>
        <end position="395"/>
    </location>
</feature>
<dbReference type="Gene3D" id="3.40.50.12780">
    <property type="entry name" value="N-terminal domain of ligase-like"/>
    <property type="match status" value="1"/>
</dbReference>
<name>A0A4Z0HGC3_9ACTN</name>
<dbReference type="RefSeq" id="WP_135336918.1">
    <property type="nucleotide sequence ID" value="NZ_JBHLTX010000017.1"/>
</dbReference>
<dbReference type="AlphaFoldDB" id="A0A4Z0HGC3"/>
<accession>A0A4Z0HGC3</accession>
<proteinExistence type="predicted"/>
<sequence>MIFRKHPEHLGVLFDWHAESARQTVAHLDRPFDIAPDGGVRYTGDQLAALVRDFSARLYAAGARRGDRVAIVKDNHLDLVIAAAAACRIGALPATISAVNKPEAHRKMIERLTPSVLVVSPGPLARAAAAGVELAGPDTRVLLLGEPGELGDEAPKEALTLADLDGAKAPPVHIGGRHEPMLVMHSSGTTGTPKLVVHSAATLLHGVAKMERIRFPVLASKHRDVAASSISFAHGRSVSWLTGQFVLAPEKIVVISRHDLETAARMIDRFRPTTLEACPNVFQRWEEIALDRPELFARVRLYVGTFDAVHPRTVRTFLNASGRRFPTWLQGWGQSEVGPMCFTLFTRGRMRRISEDSSVTSDIGWPSPGLTQVKLVDIETGKPVGRGRPGLLLAATKARCLDYLGESDRHQEKVLGKWWNTGDVGERGRFGRLKLVDREVDIIPGTSGIELESILLDRLPRASDVTVLGVPGRPPVPVLCMNDNRLDPQEWAAATRGLPQLDEPRLVPFDEVPRTATWKVRRLDLREQVLGSKEAIGSGRWT</sequence>
<dbReference type="InterPro" id="IPR020845">
    <property type="entry name" value="AMP-binding_CS"/>
</dbReference>
<evidence type="ECO:0000313" key="3">
    <source>
        <dbReference type="Proteomes" id="UP000297948"/>
    </source>
</evidence>
<comment type="caution">
    <text evidence="2">The sequence shown here is derived from an EMBL/GenBank/DDBJ whole genome shotgun (WGS) entry which is preliminary data.</text>
</comment>
<gene>
    <name evidence="2" type="ORF">E4099_00815</name>
</gene>
<dbReference type="Proteomes" id="UP000297948">
    <property type="component" value="Unassembled WGS sequence"/>
</dbReference>
<keyword evidence="3" id="KW-1185">Reference proteome</keyword>
<dbReference type="OrthoDB" id="4495845at2"/>
<dbReference type="Pfam" id="PF00501">
    <property type="entry name" value="AMP-binding"/>
    <property type="match status" value="1"/>
</dbReference>
<dbReference type="SUPFAM" id="SSF56801">
    <property type="entry name" value="Acetyl-CoA synthetase-like"/>
    <property type="match status" value="1"/>
</dbReference>
<reference evidence="2 3" key="1">
    <citation type="submission" date="2019-03" db="EMBL/GenBank/DDBJ databases">
        <authorList>
            <person name="Gonzalez-Pimentel J.L."/>
        </authorList>
    </citation>
    <scope>NUCLEOTIDE SEQUENCE [LARGE SCALE GENOMIC DNA]</scope>
    <source>
        <strain evidence="2 3">JCM 31289</strain>
    </source>
</reference>
<dbReference type="PANTHER" id="PTHR24096">
    <property type="entry name" value="LONG-CHAIN-FATTY-ACID--COA LIGASE"/>
    <property type="match status" value="1"/>
</dbReference>
<protein>
    <submittedName>
        <fullName evidence="2">Long-chain fatty acid--CoA ligase</fullName>
    </submittedName>
</protein>
<dbReference type="PROSITE" id="PS00455">
    <property type="entry name" value="AMP_BINDING"/>
    <property type="match status" value="1"/>
</dbReference>
<dbReference type="InterPro" id="IPR042099">
    <property type="entry name" value="ANL_N_sf"/>
</dbReference>
<evidence type="ECO:0000313" key="2">
    <source>
        <dbReference type="EMBL" id="TGB19126.1"/>
    </source>
</evidence>
<dbReference type="EMBL" id="SRID01000003">
    <property type="protein sequence ID" value="TGB19126.1"/>
    <property type="molecule type" value="Genomic_DNA"/>
</dbReference>
<keyword evidence="2" id="KW-0436">Ligase</keyword>
<dbReference type="InterPro" id="IPR000873">
    <property type="entry name" value="AMP-dep_synth/lig_dom"/>
</dbReference>